<evidence type="ECO:0000313" key="9">
    <source>
        <dbReference type="EMBL" id="EGF23879.1"/>
    </source>
</evidence>
<keyword evidence="10" id="KW-1185">Reference proteome</keyword>
<evidence type="ECO:0000256" key="7">
    <source>
        <dbReference type="ARBA" id="ARBA00023136"/>
    </source>
</evidence>
<dbReference type="Proteomes" id="UP000005947">
    <property type="component" value="Unassembled WGS sequence"/>
</dbReference>
<comment type="subcellular location">
    <subcellularLocation>
        <location evidence="1">Cell membrane</location>
        <topology evidence="1">Multi-pass membrane protein</topology>
    </subcellularLocation>
</comment>
<feature type="transmembrane region" description="Helical" evidence="8">
    <location>
        <begin position="103"/>
        <end position="125"/>
    </location>
</feature>
<dbReference type="NCBIfam" id="TIGR03426">
    <property type="entry name" value="shape_MreD"/>
    <property type="match status" value="1"/>
</dbReference>
<feature type="transmembrane region" description="Helical" evidence="8">
    <location>
        <begin position="137"/>
        <end position="159"/>
    </location>
</feature>
<evidence type="ECO:0000256" key="4">
    <source>
        <dbReference type="ARBA" id="ARBA00022692"/>
    </source>
</evidence>
<evidence type="ECO:0000256" key="8">
    <source>
        <dbReference type="SAM" id="Phobius"/>
    </source>
</evidence>
<reference evidence="9 10" key="1">
    <citation type="submission" date="2011-02" db="EMBL/GenBank/DDBJ databases">
        <authorList>
            <person name="Muzny D."/>
            <person name="Qin X."/>
            <person name="Buhay C."/>
            <person name="Dugan-Rocha S."/>
            <person name="Ding Y."/>
            <person name="Chen G."/>
            <person name="Hawes A."/>
            <person name="Holder M."/>
            <person name="Jhangiani S."/>
            <person name="Johnson A."/>
            <person name="Khan Z."/>
            <person name="Li Z."/>
            <person name="Liu W."/>
            <person name="Liu X."/>
            <person name="Perez L."/>
            <person name="Shen H."/>
            <person name="Wang Q."/>
            <person name="Watt J."/>
            <person name="Xi L."/>
            <person name="Xin Y."/>
            <person name="Zhou J."/>
            <person name="Deng J."/>
            <person name="Jiang H."/>
            <person name="Liu Y."/>
            <person name="Qu J."/>
            <person name="Song X.-Z."/>
            <person name="Zhang L."/>
            <person name="Villasana D."/>
            <person name="Johnson A."/>
            <person name="Liu J."/>
            <person name="Liyanage D."/>
            <person name="Lorensuhewa L."/>
            <person name="Robinson T."/>
            <person name="Song A."/>
            <person name="Song B.-B."/>
            <person name="Dinh H."/>
            <person name="Thornton R."/>
            <person name="Coyle M."/>
            <person name="Francisco L."/>
            <person name="Jackson L."/>
            <person name="Javaid M."/>
            <person name="Korchina V."/>
            <person name="Kovar C."/>
            <person name="Mata R."/>
            <person name="Mathew T."/>
            <person name="Ngo R."/>
            <person name="Nguyen L."/>
            <person name="Nguyen N."/>
            <person name="Okwuonu G."/>
            <person name="Ongeri F."/>
            <person name="Pham C."/>
            <person name="Simmons D."/>
            <person name="Wilczek-Boney K."/>
            <person name="Hale W."/>
            <person name="Jakkamsetti A."/>
            <person name="Pham P."/>
            <person name="Ruth R."/>
            <person name="San Lucas F."/>
            <person name="Warren J."/>
            <person name="Zhang J."/>
            <person name="Zhao Z."/>
            <person name="Zhou C."/>
            <person name="Zhu D."/>
            <person name="Lee S."/>
            <person name="Bess C."/>
            <person name="Blankenburg K."/>
            <person name="Forbes L."/>
            <person name="Fu Q."/>
            <person name="Gubbala S."/>
            <person name="Hirani K."/>
            <person name="Jayaseelan J.C."/>
            <person name="Lara F."/>
            <person name="Munidasa M."/>
            <person name="Palculict T."/>
            <person name="Patil S."/>
            <person name="Pu L.-L."/>
            <person name="Saada N."/>
            <person name="Tang L."/>
            <person name="Weissenberger G."/>
            <person name="Zhu Y."/>
            <person name="Hemphill L."/>
            <person name="Shang Y."/>
            <person name="Youmans B."/>
            <person name="Ayvaz T."/>
            <person name="Ross M."/>
            <person name="Santibanez J."/>
            <person name="Aqrawi P."/>
            <person name="Gross S."/>
            <person name="Joshi V."/>
            <person name="Fowler G."/>
            <person name="Nazareth L."/>
            <person name="Reid J."/>
            <person name="Worley K."/>
            <person name="Petrosino J."/>
            <person name="Highlander S."/>
            <person name="Gibbs R."/>
        </authorList>
    </citation>
    <scope>NUCLEOTIDE SEQUENCE [LARGE SCALE GENOMIC DNA]</scope>
    <source>
        <strain evidence="9 10">DSM 15829</strain>
    </source>
</reference>
<evidence type="ECO:0000256" key="1">
    <source>
        <dbReference type="ARBA" id="ARBA00004651"/>
    </source>
</evidence>
<dbReference type="GO" id="GO:0008360">
    <property type="term" value="P:regulation of cell shape"/>
    <property type="evidence" value="ECO:0007669"/>
    <property type="project" value="UniProtKB-KW"/>
</dbReference>
<dbReference type="GO" id="GO:0005886">
    <property type="term" value="C:plasma membrane"/>
    <property type="evidence" value="ECO:0007669"/>
    <property type="project" value="UniProtKB-SubCell"/>
</dbReference>
<feature type="transmembrane region" description="Helical" evidence="8">
    <location>
        <begin position="58"/>
        <end position="91"/>
    </location>
</feature>
<keyword evidence="6 8" id="KW-1133">Transmembrane helix</keyword>
<dbReference type="InterPro" id="IPR007227">
    <property type="entry name" value="Cell_shape_determining_MreD"/>
</dbReference>
<evidence type="ECO:0000256" key="3">
    <source>
        <dbReference type="ARBA" id="ARBA00022475"/>
    </source>
</evidence>
<sequence length="185" mass="20360">MLTNSSSQKKNRILPFACICFILQVALAPDIVLASGQINFALIFTVICALSKRDNTTIVYAFIAGLLFDLLSTGPVGIMACLLSIVAYLVVDKIHVNLFEDIATSSIIFSVLALMVCLLHFLIMFVCGSVTSFIPSLIYRVLPVFILTSCAFIPLAFLYRRLTGAISMHSRNASMRPTRSHKLHL</sequence>
<name>F1T5E8_9ACTN</name>
<dbReference type="GeneID" id="93210424"/>
<dbReference type="EMBL" id="ACGK02000001">
    <property type="protein sequence ID" value="EGF23879.1"/>
    <property type="molecule type" value="Genomic_DNA"/>
</dbReference>
<keyword evidence="7 8" id="KW-0472">Membrane</keyword>
<dbReference type="eggNOG" id="COG2891">
    <property type="taxonomic scope" value="Bacteria"/>
</dbReference>
<organism evidence="9 10">
    <name type="scientific">Fannyhessea vaginae DSM 15829</name>
    <dbReference type="NCBI Taxonomy" id="525256"/>
    <lineage>
        <taxon>Bacteria</taxon>
        <taxon>Bacillati</taxon>
        <taxon>Actinomycetota</taxon>
        <taxon>Coriobacteriia</taxon>
        <taxon>Coriobacteriales</taxon>
        <taxon>Atopobiaceae</taxon>
        <taxon>Fannyhessea</taxon>
    </lineage>
</organism>
<evidence type="ECO:0000256" key="6">
    <source>
        <dbReference type="ARBA" id="ARBA00022989"/>
    </source>
</evidence>
<keyword evidence="3" id="KW-1003">Cell membrane</keyword>
<gene>
    <name evidence="9" type="primary">mreD</name>
    <name evidence="9" type="ORF">HMPREF0091_10826</name>
</gene>
<dbReference type="OrthoDB" id="3176916at2"/>
<keyword evidence="5" id="KW-0133">Cell shape</keyword>
<protein>
    <submittedName>
        <fullName evidence="9">Rod shape-determining protein MreD</fullName>
    </submittedName>
</protein>
<accession>F1T5E8</accession>
<dbReference type="RefSeq" id="WP_006303008.1">
    <property type="nucleotide sequence ID" value="NZ_ACGK02000001.1"/>
</dbReference>
<dbReference type="AlphaFoldDB" id="F1T5E8"/>
<comment type="caution">
    <text evidence="9">The sequence shown here is derived from an EMBL/GenBank/DDBJ whole genome shotgun (WGS) entry which is preliminary data.</text>
</comment>
<evidence type="ECO:0000256" key="2">
    <source>
        <dbReference type="ARBA" id="ARBA00007776"/>
    </source>
</evidence>
<comment type="similarity">
    <text evidence="2">Belongs to the MreD family.</text>
</comment>
<proteinExistence type="inferred from homology"/>
<evidence type="ECO:0000256" key="5">
    <source>
        <dbReference type="ARBA" id="ARBA00022960"/>
    </source>
</evidence>
<dbReference type="Pfam" id="PF04093">
    <property type="entry name" value="MreD"/>
    <property type="match status" value="1"/>
</dbReference>
<keyword evidence="4 8" id="KW-0812">Transmembrane</keyword>
<evidence type="ECO:0000313" key="10">
    <source>
        <dbReference type="Proteomes" id="UP000005947"/>
    </source>
</evidence>